<keyword evidence="1" id="KW-0472">Membrane</keyword>
<proteinExistence type="predicted"/>
<protein>
    <recommendedName>
        <fullName evidence="4">Lipoprotein</fullName>
    </recommendedName>
</protein>
<evidence type="ECO:0008006" key="4">
    <source>
        <dbReference type="Google" id="ProtNLM"/>
    </source>
</evidence>
<feature type="transmembrane region" description="Helical" evidence="1">
    <location>
        <begin position="6"/>
        <end position="27"/>
    </location>
</feature>
<evidence type="ECO:0000313" key="3">
    <source>
        <dbReference type="Proteomes" id="UP000606396"/>
    </source>
</evidence>
<dbReference type="Proteomes" id="UP000606396">
    <property type="component" value="Unassembled WGS sequence"/>
</dbReference>
<keyword evidence="3" id="KW-1185">Reference proteome</keyword>
<name>A0ABR8H9C1_NOSPU</name>
<dbReference type="EMBL" id="JACJTC010000007">
    <property type="protein sequence ID" value="MBD2611866.1"/>
    <property type="molecule type" value="Genomic_DNA"/>
</dbReference>
<reference evidence="2 3" key="1">
    <citation type="journal article" date="2020" name="ISME J.">
        <title>Comparative genomics reveals insights into cyanobacterial evolution and habitat adaptation.</title>
        <authorList>
            <person name="Chen M.Y."/>
            <person name="Teng W.K."/>
            <person name="Zhao L."/>
            <person name="Hu C.X."/>
            <person name="Zhou Y.K."/>
            <person name="Han B.P."/>
            <person name="Song L.R."/>
            <person name="Shu W.S."/>
        </authorList>
    </citation>
    <scope>NUCLEOTIDE SEQUENCE [LARGE SCALE GENOMIC DNA]</scope>
    <source>
        <strain evidence="2 3">FACHB-252</strain>
    </source>
</reference>
<gene>
    <name evidence="2" type="ORF">H6G94_11355</name>
</gene>
<accession>A0ABR8H9C1</accession>
<sequence>MIDRTFLLPVFIFIGIPLTVLFLYFGLNYSGFCFAKMRYLSDYEKIQGAFDFQNHRDKIPAIIPGKKEQLYDYIRYKNFDEYIKQNPDCCSINPGGPYDLPPPDFLDRIFGFHSGDAIVINFKARYLDENGKQRLKEYQVEHAVQNCGQFKW</sequence>
<comment type="caution">
    <text evidence="2">The sequence shown here is derived from an EMBL/GenBank/DDBJ whole genome shotgun (WGS) entry which is preliminary data.</text>
</comment>
<evidence type="ECO:0000313" key="2">
    <source>
        <dbReference type="EMBL" id="MBD2611866.1"/>
    </source>
</evidence>
<dbReference type="RefSeq" id="WP_190949508.1">
    <property type="nucleotide sequence ID" value="NZ_JACJTC010000007.1"/>
</dbReference>
<keyword evidence="1" id="KW-0812">Transmembrane</keyword>
<evidence type="ECO:0000256" key="1">
    <source>
        <dbReference type="SAM" id="Phobius"/>
    </source>
</evidence>
<keyword evidence="1" id="KW-1133">Transmembrane helix</keyword>
<organism evidence="2 3">
    <name type="scientific">Nostoc punctiforme FACHB-252</name>
    <dbReference type="NCBI Taxonomy" id="1357509"/>
    <lineage>
        <taxon>Bacteria</taxon>
        <taxon>Bacillati</taxon>
        <taxon>Cyanobacteriota</taxon>
        <taxon>Cyanophyceae</taxon>
        <taxon>Nostocales</taxon>
        <taxon>Nostocaceae</taxon>
        <taxon>Nostoc</taxon>
    </lineage>
</organism>